<evidence type="ECO:0000256" key="1">
    <source>
        <dbReference type="SAM" id="MobiDB-lite"/>
    </source>
</evidence>
<gene>
    <name evidence="2" type="ORF">OGAPHI_004120</name>
</gene>
<reference evidence="2" key="2">
    <citation type="submission" date="2021-01" db="EMBL/GenBank/DDBJ databases">
        <authorList>
            <person name="Schikora-Tamarit M.A."/>
        </authorList>
    </citation>
    <scope>NUCLEOTIDE SEQUENCE</scope>
    <source>
        <strain evidence="2">CBS6075</strain>
    </source>
</reference>
<evidence type="ECO:0000313" key="2">
    <source>
        <dbReference type="EMBL" id="KAH3665931.1"/>
    </source>
</evidence>
<dbReference type="GeneID" id="70236085"/>
<evidence type="ECO:0000313" key="3">
    <source>
        <dbReference type="Proteomes" id="UP000769157"/>
    </source>
</evidence>
<organism evidence="2 3">
    <name type="scientific">Ogataea philodendri</name>
    <dbReference type="NCBI Taxonomy" id="1378263"/>
    <lineage>
        <taxon>Eukaryota</taxon>
        <taxon>Fungi</taxon>
        <taxon>Dikarya</taxon>
        <taxon>Ascomycota</taxon>
        <taxon>Saccharomycotina</taxon>
        <taxon>Pichiomycetes</taxon>
        <taxon>Pichiales</taxon>
        <taxon>Pichiaceae</taxon>
        <taxon>Ogataea</taxon>
    </lineage>
</organism>
<dbReference type="OrthoDB" id="3991932at2759"/>
<feature type="region of interest" description="Disordered" evidence="1">
    <location>
        <begin position="690"/>
        <end position="711"/>
    </location>
</feature>
<dbReference type="EMBL" id="JAEUBE010000295">
    <property type="protein sequence ID" value="KAH3665931.1"/>
    <property type="molecule type" value="Genomic_DNA"/>
</dbReference>
<dbReference type="Proteomes" id="UP000769157">
    <property type="component" value="Unassembled WGS sequence"/>
</dbReference>
<sequence length="835" mass="90003">MLYESEASKTALSMTDPVGAAMYLTPDLAALWTLSGNGKKASDDKDTSVSLSSHSCFSSAVSGVGISANLDSYSLFSGSEVGIWPVTKTGAVDSGLLSGTQTDHHTVLGVADRVGLGVFQSDGSHSQIDGSLLGQVGVLGNELLERRRVDDGVVSLLLQSDSVNLSGLCRLWCVIRIDLQNTVLSTLLFLENLKGGWLVAWSNHTVTDFFGDDRGGWHIDNVGKSNKVTERRHSVGTSGSGVGIGQWGKVFDVVDKGIEQVDVTWRSAQHLERKLTIRDISLSWLLVRISTVSQWELRDTLRVLLSEEVGDGTVVVCGVFKSLQSEDLSGLVGNVTFSGQFLQEMRVVLRIGQDGHSGVVLGGSSEQGDTTNVNFFDSLFDGDIDFSNRLLEWVQVANNKVDLFDVLLGEIVFIGLDVSCQNTTVNGWVQSLDTAAQHFWSVGDGGNIFHREPRFPQKSGCSARGKQPNVCGNKSLGKIQETCLVRQGVVLLPSVSSSLLGLVEQVTLLDTSGLLSNSSKTSGFSVLVDRVGDPVVSSVSSDGLVLWVNTNDLVVLVGRVLVDPVRVQDSQVSSLSTNSLLGSGSQRLLVLQLVDTLVGWLTVSSTLWNRSLSATSSDSDSEDGETLLGLVTKSSSLVWSRWSGSSVDHRLLSVLPASDSEKESHDIRLLLSLQLFKVLVGSHGAKQTANDAQKKLNKSKDQLEKDLDSSAKDAKSKIDDLSSNISKRVDEFKDDLPEKEAKIKNYFKKVYNSVVGTTSSFYTSSVETVKNNPITSSQLLLALVGTAGAVITLSQDPTTFDRWISKRENRFLLSGIATTVAVLDGLFISYVKQKN</sequence>
<keyword evidence="3" id="KW-1185">Reference proteome</keyword>
<reference evidence="2" key="1">
    <citation type="journal article" date="2021" name="Open Biol.">
        <title>Shared evolutionary footprints suggest mitochondrial oxidative damage underlies multiple complex I losses in fungi.</title>
        <authorList>
            <person name="Schikora-Tamarit M.A."/>
            <person name="Marcet-Houben M."/>
            <person name="Nosek J."/>
            <person name="Gabaldon T."/>
        </authorList>
    </citation>
    <scope>NUCLEOTIDE SEQUENCE</scope>
    <source>
        <strain evidence="2">CBS6075</strain>
    </source>
</reference>
<dbReference type="RefSeq" id="XP_046061135.1">
    <property type="nucleotide sequence ID" value="XM_046205164.1"/>
</dbReference>
<feature type="compositionally biased region" description="Basic and acidic residues" evidence="1">
    <location>
        <begin position="692"/>
        <end position="711"/>
    </location>
</feature>
<protein>
    <submittedName>
        <fullName evidence="2">Uncharacterized protein</fullName>
    </submittedName>
</protein>
<comment type="caution">
    <text evidence="2">The sequence shown here is derived from an EMBL/GenBank/DDBJ whole genome shotgun (WGS) entry which is preliminary data.</text>
</comment>
<proteinExistence type="predicted"/>
<accession>A0A9P8T5H3</accession>
<name>A0A9P8T5H3_9ASCO</name>
<dbReference type="SUPFAM" id="SSF58100">
    <property type="entry name" value="Bacterial hemolysins"/>
    <property type="match status" value="1"/>
</dbReference>
<dbReference type="AlphaFoldDB" id="A0A9P8T5H3"/>